<evidence type="ECO:0000313" key="2">
    <source>
        <dbReference type="Proteomes" id="UP000294614"/>
    </source>
</evidence>
<dbReference type="SUPFAM" id="SSF88659">
    <property type="entry name" value="Sigma3 and sigma4 domains of RNA polymerase sigma factors"/>
    <property type="match status" value="1"/>
</dbReference>
<gene>
    <name evidence="1" type="ORF">C8D98_2662</name>
</gene>
<proteinExistence type="predicted"/>
<evidence type="ECO:0000313" key="1">
    <source>
        <dbReference type="EMBL" id="TCK58459.1"/>
    </source>
</evidence>
<reference evidence="1 2" key="1">
    <citation type="submission" date="2019-03" db="EMBL/GenBank/DDBJ databases">
        <title>Genomic Encyclopedia of Type Strains, Phase IV (KMG-IV): sequencing the most valuable type-strain genomes for metagenomic binning, comparative biology and taxonomic classification.</title>
        <authorList>
            <person name="Goeker M."/>
        </authorList>
    </citation>
    <scope>NUCLEOTIDE SEQUENCE [LARGE SCALE GENOMIC DNA]</scope>
    <source>
        <strain evidence="1 2">DSM 24984</strain>
    </source>
</reference>
<dbReference type="InterPro" id="IPR011049">
    <property type="entry name" value="Serralysin-like_metalloprot_C"/>
</dbReference>
<organism evidence="1 2">
    <name type="scientific">Seleniivibrio woodruffii</name>
    <dbReference type="NCBI Taxonomy" id="1078050"/>
    <lineage>
        <taxon>Bacteria</taxon>
        <taxon>Pseudomonadati</taxon>
        <taxon>Deferribacterota</taxon>
        <taxon>Deferribacteres</taxon>
        <taxon>Deferribacterales</taxon>
        <taxon>Geovibrionaceae</taxon>
        <taxon>Seleniivibrio</taxon>
    </lineage>
</organism>
<dbReference type="InterPro" id="IPR036388">
    <property type="entry name" value="WH-like_DNA-bd_sf"/>
</dbReference>
<dbReference type="AlphaFoldDB" id="A0A4R1K5Y7"/>
<dbReference type="Proteomes" id="UP000294614">
    <property type="component" value="Unassembled WGS sequence"/>
</dbReference>
<keyword evidence="2" id="KW-1185">Reference proteome</keyword>
<sequence length="790" mass="90351">MPMTKYLINEPPLLVLPSLAKLLGLNEAIFTQQLHYWLGKSKHQNDGVSWVYNTYENWLEQFPFWSLRTLKRIVKSLEDSEILISSVEFNKYFNKTKWYRINYSKLREVTGTDLYSECVIDEYPLIFQPTLAVKLGLNEAIFLQQLHYWLSYSSNERDSAYWVANSYSRWMTQFSFWNKKTLQRVISRLSSDNIIICTDRFNESRMNKTRWITIVYERISEIAYGQSGMSSGQNGTTTGQFGTTVLNIKEIANGQNDTSTGHNDTTIGQSDIQSGQDGTLCAQNDTLRQDNLALSHYIDYSSETRHIEDREKECHAEQPPISIRGHYNDAFDQYKELINQDAVSRFNVIFETYIKEGLKLHGQGFVDKLFSAVKRSDFLLSFKSGFPKLSWLLKNSSAVIAGKYDTEGFSVFEKAQECSEKHSDCAVLKDGVSPFRYCRYCKAYVARLKEPKQEKSIEQIISDCRSAGYCVVKRLRLKNFFEYCDSCDWKSVSEKKQSEEMLIQQAAECWEKCKGMCAPKIMKTGATDKCRYCPGNGGGKKNKKIITKDTAASENITIDGVDFNNPESVWNKAFELTVANKANKRKIASYIAKHLPFSVYSFEDLETEALLVAYETLIVLAAEETVMTLSAFESRMLINLKHHFEEIQTTPALRDVLKTADKSACVFDEISEIEDETDGAELLQFPEELIREIIRILPLRQEQVLHHRLGLTNRGFLSLSETALLLGCTKENIHIAEKEGIKTLAKFANENNISMGDDMDVVKQKVAMYISNNFKPVKFSGYFELGGLAI</sequence>
<protein>
    <submittedName>
        <fullName evidence="1">Uncharacterized protein</fullName>
    </submittedName>
</protein>
<comment type="caution">
    <text evidence="1">The sequence shown here is derived from an EMBL/GenBank/DDBJ whole genome shotgun (WGS) entry which is preliminary data.</text>
</comment>
<name>A0A4R1K5Y7_9BACT</name>
<dbReference type="InterPro" id="IPR013324">
    <property type="entry name" value="RNA_pol_sigma_r3/r4-like"/>
</dbReference>
<accession>A0A4R1K5Y7</accession>
<dbReference type="Gene3D" id="1.10.10.10">
    <property type="entry name" value="Winged helix-like DNA-binding domain superfamily/Winged helix DNA-binding domain"/>
    <property type="match status" value="1"/>
</dbReference>
<dbReference type="SUPFAM" id="SSF101967">
    <property type="entry name" value="Adhesin YadA, collagen-binding domain"/>
    <property type="match status" value="1"/>
</dbReference>
<dbReference type="EMBL" id="SMGG01000007">
    <property type="protein sequence ID" value="TCK58459.1"/>
    <property type="molecule type" value="Genomic_DNA"/>
</dbReference>